<dbReference type="InterPro" id="IPR051876">
    <property type="entry name" value="ODA-DC/CCD"/>
</dbReference>
<proteinExistence type="predicted"/>
<evidence type="ECO:0000256" key="2">
    <source>
        <dbReference type="SAM" id="Coils"/>
    </source>
</evidence>
<evidence type="ECO:0000313" key="4">
    <source>
        <dbReference type="EMBL" id="CAH2059028.1"/>
    </source>
</evidence>
<reference evidence="4" key="1">
    <citation type="submission" date="2022-03" db="EMBL/GenBank/DDBJ databases">
        <authorList>
            <person name="Martin H S."/>
        </authorList>
    </citation>
    <scope>NUCLEOTIDE SEQUENCE</scope>
</reference>
<dbReference type="InterPro" id="IPR049258">
    <property type="entry name" value="ODAD1_CC"/>
</dbReference>
<evidence type="ECO:0000259" key="3">
    <source>
        <dbReference type="Pfam" id="PF21773"/>
    </source>
</evidence>
<sequence>MEATSELTNDLEVVKKKEDDHLRLQRQFRMIQADRTNRVMGVHPMFRRQDHLLKRLKSEHVNVLKDLKVARSGANRKREDMLKKEVLRAILLREKTSTECENGQILMDQLDELVQRNHKQTLHLKYLVNSSMGKLEEKRCTSENRLTATENKLEAAILRFNAVQCENKKIREEIEHVLKDRAIFNQAWEKMLNALSKGKKFLEDLFESSTLAYDQRDEWCTKLKSVQEKGKMDQLLQVQEMRDLQKSFDHEMKLHNFLSKKGIIRINRKEEQRVEEKKIMREKELKEEFDTHIKILHDINDYAQEWDIDKIIESFECVEQSNFSVYKMLTEYCAENEALRRDLQRIRRSLGDRTDWIEMTEERQNAKLNSMKEELEKRKMNNEKMQRIVETQSKLINEAMGRVAEIFQMLDCSLDPFRDLLGDKGPSIYRLDLTFSLISEKIKELIQTAYFYERHVQKRSGTSRLKKYTVHLESPEFWTAVPINLLVPADPCPSCVEARWMSRVVDAPEMPLDEVGVVSAIKELAEDQAFVRSDRIHPLTECRVPRSRMILARRYMQT</sequence>
<gene>
    <name evidence="4" type="ORF">IPOD504_LOCUS10683</name>
</gene>
<dbReference type="EMBL" id="OW152838">
    <property type="protein sequence ID" value="CAH2059028.1"/>
    <property type="molecule type" value="Genomic_DNA"/>
</dbReference>
<organism evidence="4 5">
    <name type="scientific">Iphiclides podalirius</name>
    <name type="common">scarce swallowtail</name>
    <dbReference type="NCBI Taxonomy" id="110791"/>
    <lineage>
        <taxon>Eukaryota</taxon>
        <taxon>Metazoa</taxon>
        <taxon>Ecdysozoa</taxon>
        <taxon>Arthropoda</taxon>
        <taxon>Hexapoda</taxon>
        <taxon>Insecta</taxon>
        <taxon>Pterygota</taxon>
        <taxon>Neoptera</taxon>
        <taxon>Endopterygota</taxon>
        <taxon>Lepidoptera</taxon>
        <taxon>Glossata</taxon>
        <taxon>Ditrysia</taxon>
        <taxon>Papilionoidea</taxon>
        <taxon>Papilionidae</taxon>
        <taxon>Papilioninae</taxon>
        <taxon>Iphiclides</taxon>
    </lineage>
</organism>
<keyword evidence="1 2" id="KW-0175">Coiled coil</keyword>
<feature type="domain" description="ODAD1 central coiled coil region" evidence="3">
    <location>
        <begin position="146"/>
        <end position="423"/>
    </location>
</feature>
<accession>A0ABN8IIT0</accession>
<dbReference type="PANTHER" id="PTHR21694">
    <property type="entry name" value="COILED-COIL DOMAIN-CONTAINING PROTEIN 63"/>
    <property type="match status" value="1"/>
</dbReference>
<dbReference type="PANTHER" id="PTHR21694:SF18">
    <property type="entry name" value="COILED-COIL DOMAIN-CONTAINING PROTEIN 63"/>
    <property type="match status" value="1"/>
</dbReference>
<name>A0ABN8IIT0_9NEOP</name>
<keyword evidence="5" id="KW-1185">Reference proteome</keyword>
<evidence type="ECO:0000313" key="5">
    <source>
        <dbReference type="Proteomes" id="UP000837857"/>
    </source>
</evidence>
<feature type="coiled-coil region" evidence="2">
    <location>
        <begin position="329"/>
        <end position="388"/>
    </location>
</feature>
<dbReference type="Proteomes" id="UP000837857">
    <property type="component" value="Chromosome 26"/>
</dbReference>
<evidence type="ECO:0000256" key="1">
    <source>
        <dbReference type="ARBA" id="ARBA00023054"/>
    </source>
</evidence>
<feature type="non-terminal residue" evidence="4">
    <location>
        <position position="558"/>
    </location>
</feature>
<dbReference type="Pfam" id="PF21773">
    <property type="entry name" value="ODAD1_CC"/>
    <property type="match status" value="1"/>
</dbReference>
<protein>
    <recommendedName>
        <fullName evidence="3">ODAD1 central coiled coil region domain-containing protein</fullName>
    </recommendedName>
</protein>